<dbReference type="Proteomes" id="UP000199139">
    <property type="component" value="Unassembled WGS sequence"/>
</dbReference>
<evidence type="ECO:0000256" key="3">
    <source>
        <dbReference type="PIRSR" id="PIRSR004848-1"/>
    </source>
</evidence>
<dbReference type="PANTHER" id="PTHR10146">
    <property type="entry name" value="PROLINE SYNTHETASE CO-TRANSCRIBED BACTERIAL HOMOLOG PROTEIN"/>
    <property type="match status" value="1"/>
</dbReference>
<dbReference type="AlphaFoldDB" id="A0A1I6QB41"/>
<dbReference type="NCBIfam" id="TIGR00044">
    <property type="entry name" value="YggS family pyridoxal phosphate-dependent enzyme"/>
    <property type="match status" value="1"/>
</dbReference>
<comment type="cofactor">
    <cofactor evidence="3">
        <name>pyridoxal 5'-phosphate</name>
        <dbReference type="ChEBI" id="CHEBI:597326"/>
    </cofactor>
</comment>
<evidence type="ECO:0000259" key="5">
    <source>
        <dbReference type="Pfam" id="PF01168"/>
    </source>
</evidence>
<evidence type="ECO:0000313" key="9">
    <source>
        <dbReference type="Proteomes" id="UP000321773"/>
    </source>
</evidence>
<evidence type="ECO:0000256" key="1">
    <source>
        <dbReference type="ARBA" id="ARBA00022898"/>
    </source>
</evidence>
<dbReference type="STRING" id="306541.SAMN05421668_10413"/>
<organism evidence="7 8">
    <name type="scientific">Halolactibacillus miurensis</name>
    <dbReference type="NCBI Taxonomy" id="306541"/>
    <lineage>
        <taxon>Bacteria</taxon>
        <taxon>Bacillati</taxon>
        <taxon>Bacillota</taxon>
        <taxon>Bacilli</taxon>
        <taxon>Bacillales</taxon>
        <taxon>Bacillaceae</taxon>
        <taxon>Halolactibacillus</taxon>
    </lineage>
</organism>
<dbReference type="SUPFAM" id="SSF51419">
    <property type="entry name" value="PLP-binding barrel"/>
    <property type="match status" value="1"/>
</dbReference>
<evidence type="ECO:0000313" key="8">
    <source>
        <dbReference type="Proteomes" id="UP000199139"/>
    </source>
</evidence>
<dbReference type="RefSeq" id="WP_089852960.1">
    <property type="nucleotide sequence ID" value="NZ_BJWJ01000003.1"/>
</dbReference>
<dbReference type="EMBL" id="BJWJ01000003">
    <property type="protein sequence ID" value="GEM03505.1"/>
    <property type="molecule type" value="Genomic_DNA"/>
</dbReference>
<feature type="domain" description="Alanine racemase N-terminal" evidence="5">
    <location>
        <begin position="30"/>
        <end position="219"/>
    </location>
</feature>
<name>A0A1I6QB41_9BACI</name>
<evidence type="ECO:0000313" key="7">
    <source>
        <dbReference type="EMBL" id="SFS49612.1"/>
    </source>
</evidence>
<comment type="similarity">
    <text evidence="2 4">Belongs to the pyridoxal phosphate-binding protein YggS/PROSC family.</text>
</comment>
<reference evidence="7 8" key="1">
    <citation type="submission" date="2016-10" db="EMBL/GenBank/DDBJ databases">
        <authorList>
            <person name="de Groot N.N."/>
        </authorList>
    </citation>
    <scope>NUCLEOTIDE SEQUENCE [LARGE SCALE GENOMIC DNA]</scope>
    <source>
        <strain evidence="7 8">DSM 17074</strain>
    </source>
</reference>
<dbReference type="HAMAP" id="MF_02087">
    <property type="entry name" value="PLP_homeostasis"/>
    <property type="match status" value="1"/>
</dbReference>
<dbReference type="InterPro" id="IPR011078">
    <property type="entry name" value="PyrdxlP_homeostasis"/>
</dbReference>
<dbReference type="OrthoDB" id="9804072at2"/>
<dbReference type="PANTHER" id="PTHR10146:SF14">
    <property type="entry name" value="PYRIDOXAL PHOSPHATE HOMEOSTASIS PROTEIN"/>
    <property type="match status" value="1"/>
</dbReference>
<keyword evidence="1 2" id="KW-0663">Pyridoxal phosphate</keyword>
<proteinExistence type="inferred from homology"/>
<feature type="modified residue" description="N6-(pyridoxal phosphate)lysine" evidence="2 3">
    <location>
        <position position="35"/>
    </location>
</feature>
<dbReference type="EMBL" id="FPAI01000004">
    <property type="protein sequence ID" value="SFS49612.1"/>
    <property type="molecule type" value="Genomic_DNA"/>
</dbReference>
<dbReference type="CDD" id="cd00635">
    <property type="entry name" value="PLPDE_III_YBL036c_like"/>
    <property type="match status" value="1"/>
</dbReference>
<dbReference type="Proteomes" id="UP000321773">
    <property type="component" value="Unassembled WGS sequence"/>
</dbReference>
<evidence type="ECO:0000256" key="2">
    <source>
        <dbReference type="HAMAP-Rule" id="MF_02087"/>
    </source>
</evidence>
<keyword evidence="9" id="KW-1185">Reference proteome</keyword>
<sequence length="224" mass="25283">MTLDRRYRKLQEDIKAACGKAQRDVSELTLIAVTKYVTIDETKKVKALGISDLGENRVKEAQEKIEAIKDVAWHFIGPLQSRKVKEIAEKIDYFHALDRMKIAKELNKRRSSPLNCFIQVNISGEATKGGVEQEALQAFVESLSSLENIRIVGLMTMAPHSTDESLVRGVFKELRRCCDHIKSLELPHAPCDYLSMGMSNDFEWAILEGATHLRIGSTLVNPER</sequence>
<dbReference type="Gene3D" id="3.20.20.10">
    <property type="entry name" value="Alanine racemase"/>
    <property type="match status" value="1"/>
</dbReference>
<evidence type="ECO:0000256" key="4">
    <source>
        <dbReference type="RuleBase" id="RU004514"/>
    </source>
</evidence>
<dbReference type="InterPro" id="IPR001608">
    <property type="entry name" value="Ala_racemase_N"/>
</dbReference>
<evidence type="ECO:0000313" key="6">
    <source>
        <dbReference type="EMBL" id="GEM03505.1"/>
    </source>
</evidence>
<comment type="function">
    <text evidence="2">Pyridoxal 5'-phosphate (PLP)-binding protein, which is involved in PLP homeostasis.</text>
</comment>
<dbReference type="Pfam" id="PF01168">
    <property type="entry name" value="Ala_racemase_N"/>
    <property type="match status" value="1"/>
</dbReference>
<dbReference type="PIRSF" id="PIRSF004848">
    <property type="entry name" value="YBL036c_PLPDEIII"/>
    <property type="match status" value="1"/>
</dbReference>
<dbReference type="InterPro" id="IPR029066">
    <property type="entry name" value="PLP-binding_barrel"/>
</dbReference>
<dbReference type="GO" id="GO:0030170">
    <property type="term" value="F:pyridoxal phosphate binding"/>
    <property type="evidence" value="ECO:0007669"/>
    <property type="project" value="UniProtKB-UniRule"/>
</dbReference>
<accession>A0A1I6QB41</accession>
<gene>
    <name evidence="6" type="ORF">HMI01_04930</name>
    <name evidence="7" type="ORF">SAMN05421668_10413</name>
</gene>
<protein>
    <recommendedName>
        <fullName evidence="2">Pyridoxal phosphate homeostasis protein</fullName>
        <shortName evidence="2">PLP homeostasis protein</shortName>
    </recommendedName>
</protein>
<dbReference type="PROSITE" id="PS01211">
    <property type="entry name" value="UPF0001"/>
    <property type="match status" value="1"/>
</dbReference>
<reference evidence="6 9" key="2">
    <citation type="submission" date="2019-07" db="EMBL/GenBank/DDBJ databases">
        <title>Whole genome shotgun sequence of Halolactibacillus miurensis NBRC 100873.</title>
        <authorList>
            <person name="Hosoyama A."/>
            <person name="Uohara A."/>
            <person name="Ohji S."/>
            <person name="Ichikawa N."/>
        </authorList>
    </citation>
    <scope>NUCLEOTIDE SEQUENCE [LARGE SCALE GENOMIC DNA]</scope>
    <source>
        <strain evidence="6 9">NBRC 100873</strain>
    </source>
</reference>